<feature type="transmembrane region" description="Helical" evidence="15">
    <location>
        <begin position="352"/>
        <end position="371"/>
    </location>
</feature>
<evidence type="ECO:0000256" key="11">
    <source>
        <dbReference type="ARBA" id="ARBA00022989"/>
    </source>
</evidence>
<comment type="cofactor">
    <cofactor evidence="1">
        <name>Mn(2+)</name>
        <dbReference type="ChEBI" id="CHEBI:29035"/>
    </cofactor>
</comment>
<feature type="transmembrane region" description="Helical" evidence="15">
    <location>
        <begin position="377"/>
        <end position="395"/>
    </location>
</feature>
<comment type="caution">
    <text evidence="16">The sequence shown here is derived from an EMBL/GenBank/DDBJ whole genome shotgun (WGS) entry which is preliminary data.</text>
</comment>
<feature type="transmembrane region" description="Helical" evidence="15">
    <location>
        <begin position="6"/>
        <end position="27"/>
    </location>
</feature>
<gene>
    <name evidence="16" type="ORF">B2A_08532</name>
</gene>
<evidence type="ECO:0000256" key="14">
    <source>
        <dbReference type="SAM" id="Coils"/>
    </source>
</evidence>
<keyword evidence="9" id="KW-0479">Metal-binding</keyword>
<evidence type="ECO:0000256" key="10">
    <source>
        <dbReference type="ARBA" id="ARBA00022842"/>
    </source>
</evidence>
<feature type="transmembrane region" description="Helical" evidence="15">
    <location>
        <begin position="67"/>
        <end position="89"/>
    </location>
</feature>
<keyword evidence="14" id="KW-0175">Coiled coil</keyword>
<keyword evidence="6" id="KW-0328">Glycosyltransferase</keyword>
<dbReference type="GO" id="GO:0046872">
    <property type="term" value="F:metal ion binding"/>
    <property type="evidence" value="ECO:0007669"/>
    <property type="project" value="UniProtKB-KW"/>
</dbReference>
<keyword evidence="7" id="KW-0808">Transferase</keyword>
<evidence type="ECO:0000256" key="1">
    <source>
        <dbReference type="ARBA" id="ARBA00001936"/>
    </source>
</evidence>
<evidence type="ECO:0000256" key="13">
    <source>
        <dbReference type="ARBA" id="ARBA00023211"/>
    </source>
</evidence>
<name>T0ZRU3_9ZZZZ</name>
<evidence type="ECO:0000256" key="3">
    <source>
        <dbReference type="ARBA" id="ARBA00004127"/>
    </source>
</evidence>
<protein>
    <submittedName>
        <fullName evidence="16">Membrane-like protein required for N-linked glycosylation</fullName>
    </submittedName>
</protein>
<dbReference type="PANTHER" id="PTHR13872">
    <property type="entry name" value="DOLICHYL-DIPHOSPHOOLIGOSACCHARIDE--PROTEIN GLYCOSYLTRANSFERASE SUBUNIT"/>
    <property type="match status" value="1"/>
</dbReference>
<feature type="transmembrane region" description="Helical" evidence="15">
    <location>
        <begin position="694"/>
        <end position="717"/>
    </location>
</feature>
<feature type="transmembrane region" description="Helical" evidence="15">
    <location>
        <begin position="729"/>
        <end position="747"/>
    </location>
</feature>
<keyword evidence="13" id="KW-0464">Manganese</keyword>
<dbReference type="EMBL" id="AUZZ01006145">
    <property type="protein sequence ID" value="EQD47207.1"/>
    <property type="molecule type" value="Genomic_DNA"/>
</dbReference>
<feature type="transmembrane region" description="Helical" evidence="15">
    <location>
        <begin position="483"/>
        <end position="505"/>
    </location>
</feature>
<feature type="transmembrane region" description="Helical" evidence="15">
    <location>
        <begin position="647"/>
        <end position="666"/>
    </location>
</feature>
<evidence type="ECO:0000256" key="5">
    <source>
        <dbReference type="ARBA" id="ARBA00010810"/>
    </source>
</evidence>
<dbReference type="PANTHER" id="PTHR13872:SF1">
    <property type="entry name" value="DOLICHYL-DIPHOSPHOOLIGOSACCHARIDE--PROTEIN GLYCOSYLTRANSFERASE SUBUNIT STT3B"/>
    <property type="match status" value="1"/>
</dbReference>
<evidence type="ECO:0000256" key="7">
    <source>
        <dbReference type="ARBA" id="ARBA00022679"/>
    </source>
</evidence>
<feature type="transmembrane region" description="Helical" evidence="15">
    <location>
        <begin position="525"/>
        <end position="544"/>
    </location>
</feature>
<keyword evidence="8 15" id="KW-0812">Transmembrane</keyword>
<keyword evidence="10" id="KW-0460">Magnesium</keyword>
<evidence type="ECO:0000256" key="15">
    <source>
        <dbReference type="SAM" id="Phobius"/>
    </source>
</evidence>
<keyword evidence="11 15" id="KW-1133">Transmembrane helix</keyword>
<dbReference type="AlphaFoldDB" id="T0ZRU3"/>
<comment type="similarity">
    <text evidence="5">Belongs to the STT3 family.</text>
</comment>
<dbReference type="Gene3D" id="3.40.50.12610">
    <property type="match status" value="1"/>
</dbReference>
<evidence type="ECO:0000256" key="12">
    <source>
        <dbReference type="ARBA" id="ARBA00023136"/>
    </source>
</evidence>
<evidence type="ECO:0000256" key="9">
    <source>
        <dbReference type="ARBA" id="ARBA00022723"/>
    </source>
</evidence>
<comment type="cofactor">
    <cofactor evidence="2">
        <name>Mg(2+)</name>
        <dbReference type="ChEBI" id="CHEBI:18420"/>
    </cofactor>
</comment>
<comment type="subcellular location">
    <subcellularLocation>
        <location evidence="3">Endomembrane system</location>
        <topology evidence="3">Multi-pass membrane protein</topology>
    </subcellularLocation>
</comment>
<dbReference type="GO" id="GO:0004576">
    <property type="term" value="F:oligosaccharyl transferase activity"/>
    <property type="evidence" value="ECO:0007669"/>
    <property type="project" value="InterPro"/>
</dbReference>
<evidence type="ECO:0000256" key="8">
    <source>
        <dbReference type="ARBA" id="ARBA00022692"/>
    </source>
</evidence>
<feature type="transmembrane region" description="Helical" evidence="15">
    <location>
        <begin position="327"/>
        <end position="345"/>
    </location>
</feature>
<feature type="transmembrane region" description="Helical" evidence="15">
    <location>
        <begin position="225"/>
        <end position="244"/>
    </location>
</feature>
<sequence length="1117" mass="124923">MLLGLETGFIAFVTMFVPGVLLAYALLRRTGLHTFEILTIGFIFGLIAPATLTWIDAYLMPYVHALAFSLPLFEVNALIITIIAALVCWKEGVFKDFSQYISAKAKRAVEERQIKSSERVDTLEMSELRSNLRGFEKAQSILKHHEEEENALKNKQASELTNTSGLSEEEKSRIIELHKKAVEALVSKHVEEERRTLSELEREREKIELKSRSADLSTKRSVPSWVWWVLLLFMIMTFATRMLSVPITPTFFEFDPYFDMLSAEHLLAFGYQPLLSHSAWPVIANGTVMRIQPLMPYLEAYWYSLANYLGPHYTTFNTALMSYVGGVYPPITAALLVFVIFMLLYNEYDAYIGLIGGAFAMAMPILFTTFVSGEQLLEPWGIFSLFFFFAAYMLAVKNMKSTRLAIFAGVAFASTFLGAHYYTVDAGVLTLYIVFQGIISYLRGDLGKDFYKMNATVIIVIAIFLAFYSPYHATLSGRIPSVLGLPITVSGPLFALILIAVIDYLPRILKQYHVLFNKIDFKAKALWLVIIAVIVLALLAFTPLGKPVKGYLSLSTKFTTPSTPLFMTVQEFAPTGLTYNFGAAGLGIIASSMFGVPLFVWIISAAAIILICISIYYRRSNTGIFYLMIAVPLMVAAFSEVKYIPHFGVAYIMLIGIVIGEIAILAGNNFKLKRETDDSISMLIKRAYTEHKDMMYFVFSIALFFFSPIIAMIYLLFILFTHRTEYRNYMWALFAFFIIIEIAGAVLSHPIYGESYSLIEAIGSTSLYYSSPTTACASLSNSNNQIGLDLYCNVVPGHWLAALSWMKQNIGPSGPRVMSWWDYGDWINWFGQTPTVTRGDNAVPTLDFAVAANYVLGPKDNYTPSVMAHFMDTNQTKYLIFDQGLIAKWGALDFLACVNINETSRAFAIAEGKLQNPPVPYALGLSPCELAHDPQYVLVPLPTLIPSIQKPSISEYCSISNSTTQYAYSYLVNNNSLSNQTVCIDLNPTSSGAFKVYYQNGTQMNAYIQAITQSPLGESALQRGGPVYLEYLMVYTPNAPNDTITNAPSEFYTSNFYKGFFFGSLPGFTQVYPTNATGINFVNNTYPIRILALNNYTGQLPPKAAKPSYVVNNYTFP</sequence>
<evidence type="ECO:0000313" key="16">
    <source>
        <dbReference type="EMBL" id="EQD47207.1"/>
    </source>
</evidence>
<dbReference type="GO" id="GO:0012505">
    <property type="term" value="C:endomembrane system"/>
    <property type="evidence" value="ECO:0007669"/>
    <property type="project" value="UniProtKB-SubCell"/>
</dbReference>
<feature type="transmembrane region" description="Helical" evidence="15">
    <location>
        <begin position="404"/>
        <end position="423"/>
    </location>
</feature>
<evidence type="ECO:0000256" key="6">
    <source>
        <dbReference type="ARBA" id="ARBA00022676"/>
    </source>
</evidence>
<proteinExistence type="inferred from homology"/>
<feature type="transmembrane region" description="Helical" evidence="15">
    <location>
        <begin position="34"/>
        <end position="55"/>
    </location>
</feature>
<feature type="transmembrane region" description="Helical" evidence="15">
    <location>
        <begin position="598"/>
        <end position="617"/>
    </location>
</feature>
<reference evidence="16" key="1">
    <citation type="submission" date="2013-08" db="EMBL/GenBank/DDBJ databases">
        <authorList>
            <person name="Mendez C."/>
            <person name="Richter M."/>
            <person name="Ferrer M."/>
            <person name="Sanchez J."/>
        </authorList>
    </citation>
    <scope>NUCLEOTIDE SEQUENCE</scope>
</reference>
<evidence type="ECO:0000256" key="2">
    <source>
        <dbReference type="ARBA" id="ARBA00001946"/>
    </source>
</evidence>
<keyword evidence="12 15" id="KW-0472">Membrane</keyword>
<feature type="coiled-coil region" evidence="14">
    <location>
        <begin position="190"/>
        <end position="217"/>
    </location>
</feature>
<feature type="transmembrane region" description="Helical" evidence="15">
    <location>
        <begin position="624"/>
        <end position="641"/>
    </location>
</feature>
<dbReference type="InterPro" id="IPR003674">
    <property type="entry name" value="Oligo_trans_STT3"/>
</dbReference>
<dbReference type="UniPathway" id="UPA00378"/>
<feature type="transmembrane region" description="Helical" evidence="15">
    <location>
        <begin position="453"/>
        <end position="471"/>
    </location>
</feature>
<feature type="transmembrane region" description="Helical" evidence="15">
    <location>
        <begin position="429"/>
        <end position="446"/>
    </location>
</feature>
<accession>T0ZRU3</accession>
<comment type="pathway">
    <text evidence="4">Protein modification; protein glycosylation.</text>
</comment>
<reference evidence="16" key="2">
    <citation type="journal article" date="2014" name="ISME J.">
        <title>Microbial stratification in low pH oxic and suboxic macroscopic growths along an acid mine drainage.</title>
        <authorList>
            <person name="Mendez-Garcia C."/>
            <person name="Mesa V."/>
            <person name="Sprenger R.R."/>
            <person name="Richter M."/>
            <person name="Diez M.S."/>
            <person name="Solano J."/>
            <person name="Bargiela R."/>
            <person name="Golyshina O.V."/>
            <person name="Manteca A."/>
            <person name="Ramos J.L."/>
            <person name="Gallego J.R."/>
            <person name="Llorente I."/>
            <person name="Martins Dos Santos V.A."/>
            <person name="Jensen O.N."/>
            <person name="Pelaez A.I."/>
            <person name="Sanchez J."/>
            <person name="Ferrer M."/>
        </authorList>
    </citation>
    <scope>NUCLEOTIDE SEQUENCE</scope>
</reference>
<evidence type="ECO:0000256" key="4">
    <source>
        <dbReference type="ARBA" id="ARBA00004922"/>
    </source>
</evidence>
<organism evidence="16">
    <name type="scientific">mine drainage metagenome</name>
    <dbReference type="NCBI Taxonomy" id="410659"/>
    <lineage>
        <taxon>unclassified sequences</taxon>
        <taxon>metagenomes</taxon>
        <taxon>ecological metagenomes</taxon>
    </lineage>
</organism>
<dbReference type="GO" id="GO:0016020">
    <property type="term" value="C:membrane"/>
    <property type="evidence" value="ECO:0007669"/>
    <property type="project" value="InterPro"/>
</dbReference>